<accession>A0A0B7IUS8</accession>
<dbReference type="AlphaFoldDB" id="A0A0B7IUS8"/>
<keyword evidence="6 7" id="KW-0862">Zinc</keyword>
<dbReference type="Pfam" id="PF16123">
    <property type="entry name" value="HAGH_C"/>
    <property type="match status" value="1"/>
</dbReference>
<dbReference type="GO" id="GO:0019243">
    <property type="term" value="P:methylglyoxal catabolic process to D-lactate via S-lactoyl-glutathione"/>
    <property type="evidence" value="ECO:0007669"/>
    <property type="project" value="UniProtKB-UniRule"/>
</dbReference>
<keyword evidence="10" id="KW-1185">Reference proteome</keyword>
<feature type="binding site" evidence="7">
    <location>
        <position position="65"/>
    </location>
    <ligand>
        <name>Zn(2+)</name>
        <dbReference type="ChEBI" id="CHEBI:29105"/>
        <label>1</label>
    </ligand>
</feature>
<sequence length="262" mass="29080">MKLKLNVTLFIIMFNIIPIPAFQDNYIWLIENGSHAVVVDPGDATPVIAELKKRSLALSDILITHHHTDHIGGVDALIREYSPQVYAPAKESYEFKHTPVLEGQIINITPLNLSLQVIDVGGHTIGHVAYYGAESIFCGDTLFGGGCGRLFEGTPEQMFASLQKIVNLPTETAIYCAHEYTERNLQFAKTLENNNPALNARILMSHELRIAGLPTIPSSIALELATNPFLRCTSQEIKDNLGLKIADSIEVFTKLRQLRNQF</sequence>
<comment type="subunit">
    <text evidence="7">Monomer.</text>
</comment>
<dbReference type="UniPathway" id="UPA00619">
    <property type="reaction ID" value="UER00676"/>
</dbReference>
<dbReference type="Pfam" id="PF00753">
    <property type="entry name" value="Lactamase_B"/>
    <property type="match status" value="1"/>
</dbReference>
<feature type="binding site" evidence="7">
    <location>
        <position position="67"/>
    </location>
    <ligand>
        <name>Zn(2+)</name>
        <dbReference type="ChEBI" id="CHEBI:29105"/>
        <label>1</label>
    </ligand>
</feature>
<dbReference type="NCBIfam" id="TIGR03413">
    <property type="entry name" value="GSH_gloB"/>
    <property type="match status" value="1"/>
</dbReference>
<comment type="cofactor">
    <cofactor evidence="7">
        <name>Zn(2+)</name>
        <dbReference type="ChEBI" id="CHEBI:29105"/>
    </cofactor>
    <text evidence="7">Binds 2 Zn(2+) ions per subunit.</text>
</comment>
<proteinExistence type="inferred from homology"/>
<evidence type="ECO:0000256" key="1">
    <source>
        <dbReference type="ARBA" id="ARBA00001623"/>
    </source>
</evidence>
<feature type="binding site" evidence="7">
    <location>
        <position position="140"/>
    </location>
    <ligand>
        <name>Zn(2+)</name>
        <dbReference type="ChEBI" id="CHEBI:29105"/>
        <label>1</label>
    </ligand>
</feature>
<dbReference type="SMART" id="SM00849">
    <property type="entry name" value="Lactamase_B"/>
    <property type="match status" value="1"/>
</dbReference>
<dbReference type="PROSITE" id="PS00743">
    <property type="entry name" value="BETA_LACTAMASE_B_1"/>
    <property type="match status" value="1"/>
</dbReference>
<evidence type="ECO:0000259" key="8">
    <source>
        <dbReference type="SMART" id="SM00849"/>
    </source>
</evidence>
<dbReference type="InterPro" id="IPR036866">
    <property type="entry name" value="RibonucZ/Hydroxyglut_hydro"/>
</dbReference>
<dbReference type="InterPro" id="IPR001018">
    <property type="entry name" value="Beta-lactamase_class-B_CS"/>
</dbReference>
<organism evidence="9 10">
    <name type="scientific">Candidatus Methylopumilus turicensis</name>
    <dbReference type="NCBI Taxonomy" id="1581680"/>
    <lineage>
        <taxon>Bacteria</taxon>
        <taxon>Pseudomonadati</taxon>
        <taxon>Pseudomonadota</taxon>
        <taxon>Betaproteobacteria</taxon>
        <taxon>Nitrosomonadales</taxon>
        <taxon>Methylophilaceae</taxon>
        <taxon>Candidatus Methylopumilus</taxon>
    </lineage>
</organism>
<dbReference type="SUPFAM" id="SSF56281">
    <property type="entry name" value="Metallo-hydrolase/oxidoreductase"/>
    <property type="match status" value="1"/>
</dbReference>
<feature type="binding site" evidence="7">
    <location>
        <position position="69"/>
    </location>
    <ligand>
        <name>Zn(2+)</name>
        <dbReference type="ChEBI" id="CHEBI:29105"/>
        <label>2</label>
    </ligand>
</feature>
<dbReference type="HAMAP" id="MF_01374">
    <property type="entry name" value="Glyoxalase_2"/>
    <property type="match status" value="1"/>
</dbReference>
<keyword evidence="4 7" id="KW-0479">Metal-binding</keyword>
<protein>
    <recommendedName>
        <fullName evidence="7">Hydroxyacylglutathione hydrolase</fullName>
        <ecNumber evidence="7">3.1.2.6</ecNumber>
    </recommendedName>
    <alternativeName>
        <fullName evidence="7">Glyoxalase II</fullName>
        <shortName evidence="7">Glx II</shortName>
    </alternativeName>
</protein>
<gene>
    <name evidence="7 9" type="primary">gloB</name>
    <name evidence="9" type="ORF">BN1209_1015</name>
</gene>
<dbReference type="RefSeq" id="WP_231855116.1">
    <property type="nucleotide sequence ID" value="NZ_LN794158.1"/>
</dbReference>
<reference evidence="10" key="1">
    <citation type="submission" date="2014-12" db="EMBL/GenBank/DDBJ databases">
        <authorList>
            <person name="Salcher M.M."/>
        </authorList>
    </citation>
    <scope>NUCLEOTIDE SEQUENCE [LARGE SCALE GENOMIC DNA]</scope>
    <source>
        <strain evidence="10">MMS-10A-171</strain>
    </source>
</reference>
<feature type="binding site" evidence="7">
    <location>
        <position position="178"/>
    </location>
    <ligand>
        <name>Zn(2+)</name>
        <dbReference type="ChEBI" id="CHEBI:29105"/>
        <label>2</label>
    </ligand>
</feature>
<dbReference type="InterPro" id="IPR032282">
    <property type="entry name" value="HAGH_C"/>
</dbReference>
<dbReference type="PIRSF" id="PIRSF005457">
    <property type="entry name" value="Glx"/>
    <property type="match status" value="1"/>
</dbReference>
<evidence type="ECO:0000256" key="2">
    <source>
        <dbReference type="ARBA" id="ARBA00004963"/>
    </source>
</evidence>
<dbReference type="STRING" id="1581680.BN1209_1015"/>
<dbReference type="GO" id="GO:0008270">
    <property type="term" value="F:zinc ion binding"/>
    <property type="evidence" value="ECO:0007669"/>
    <property type="project" value="InterPro"/>
</dbReference>
<evidence type="ECO:0000256" key="3">
    <source>
        <dbReference type="ARBA" id="ARBA00006759"/>
    </source>
</evidence>
<evidence type="ECO:0000256" key="4">
    <source>
        <dbReference type="ARBA" id="ARBA00022723"/>
    </source>
</evidence>
<dbReference type="HOGENOM" id="CLU_030571_4_1_4"/>
<evidence type="ECO:0000256" key="7">
    <source>
        <dbReference type="HAMAP-Rule" id="MF_01374"/>
    </source>
</evidence>
<dbReference type="EC" id="3.1.2.6" evidence="7"/>
<dbReference type="GO" id="GO:0008800">
    <property type="term" value="F:beta-lactamase activity"/>
    <property type="evidence" value="ECO:0007669"/>
    <property type="project" value="InterPro"/>
</dbReference>
<evidence type="ECO:0000313" key="9">
    <source>
        <dbReference type="EMBL" id="CEN56056.1"/>
    </source>
</evidence>
<dbReference type="InterPro" id="IPR035680">
    <property type="entry name" value="Clx_II_MBL"/>
</dbReference>
<keyword evidence="5 7" id="KW-0378">Hydrolase</keyword>
<feature type="binding site" evidence="7">
    <location>
        <position position="123"/>
    </location>
    <ligand>
        <name>Zn(2+)</name>
        <dbReference type="ChEBI" id="CHEBI:29105"/>
        <label>1</label>
    </ligand>
</feature>
<dbReference type="CDD" id="cd07723">
    <property type="entry name" value="hydroxyacylglutathione_hydrolase_MBL-fold"/>
    <property type="match status" value="1"/>
</dbReference>
<dbReference type="InterPro" id="IPR001279">
    <property type="entry name" value="Metallo-B-lactamas"/>
</dbReference>
<dbReference type="PANTHER" id="PTHR43705">
    <property type="entry name" value="HYDROXYACYLGLUTATHIONE HYDROLASE"/>
    <property type="match status" value="1"/>
</dbReference>
<dbReference type="InterPro" id="IPR050110">
    <property type="entry name" value="Glyoxalase_II_hydrolase"/>
</dbReference>
<evidence type="ECO:0000256" key="6">
    <source>
        <dbReference type="ARBA" id="ARBA00022833"/>
    </source>
</evidence>
<comment type="catalytic activity">
    <reaction evidence="1 7">
        <text>an S-(2-hydroxyacyl)glutathione + H2O = a 2-hydroxy carboxylate + glutathione + H(+)</text>
        <dbReference type="Rhea" id="RHEA:21864"/>
        <dbReference type="ChEBI" id="CHEBI:15377"/>
        <dbReference type="ChEBI" id="CHEBI:15378"/>
        <dbReference type="ChEBI" id="CHEBI:57925"/>
        <dbReference type="ChEBI" id="CHEBI:58896"/>
        <dbReference type="ChEBI" id="CHEBI:71261"/>
        <dbReference type="EC" id="3.1.2.6"/>
    </reaction>
</comment>
<dbReference type="GO" id="GO:0017001">
    <property type="term" value="P:antibiotic catabolic process"/>
    <property type="evidence" value="ECO:0007669"/>
    <property type="project" value="InterPro"/>
</dbReference>
<dbReference type="Proteomes" id="UP000056322">
    <property type="component" value="Chromosome 1"/>
</dbReference>
<dbReference type="InterPro" id="IPR017782">
    <property type="entry name" value="Hydroxyacylglutathione_Hdrlase"/>
</dbReference>
<dbReference type="EMBL" id="LN794158">
    <property type="protein sequence ID" value="CEN56056.1"/>
    <property type="molecule type" value="Genomic_DNA"/>
</dbReference>
<feature type="binding site" evidence="7">
    <location>
        <position position="70"/>
    </location>
    <ligand>
        <name>Zn(2+)</name>
        <dbReference type="ChEBI" id="CHEBI:29105"/>
        <label>2</label>
    </ligand>
</feature>
<feature type="domain" description="Metallo-beta-lactamase" evidence="8">
    <location>
        <begin position="24"/>
        <end position="178"/>
    </location>
</feature>
<feature type="binding site" evidence="7">
    <location>
        <position position="140"/>
    </location>
    <ligand>
        <name>Zn(2+)</name>
        <dbReference type="ChEBI" id="CHEBI:29105"/>
        <label>2</label>
    </ligand>
</feature>
<comment type="similarity">
    <text evidence="3 7">Belongs to the metallo-beta-lactamase superfamily. Glyoxalase II family.</text>
</comment>
<comment type="function">
    <text evidence="7">Thiolesterase that catalyzes the hydrolysis of S-D-lactoyl-glutathione to form glutathione and D-lactic acid.</text>
</comment>
<comment type="pathway">
    <text evidence="2 7">Secondary metabolite metabolism; methylglyoxal degradation; (R)-lactate from methylglyoxal: step 2/2.</text>
</comment>
<dbReference type="Gene3D" id="3.60.15.10">
    <property type="entry name" value="Ribonuclease Z/Hydroxyacylglutathione hydrolase-like"/>
    <property type="match status" value="1"/>
</dbReference>
<evidence type="ECO:0000256" key="5">
    <source>
        <dbReference type="ARBA" id="ARBA00022801"/>
    </source>
</evidence>
<dbReference type="GO" id="GO:0004416">
    <property type="term" value="F:hydroxyacylglutathione hydrolase activity"/>
    <property type="evidence" value="ECO:0007669"/>
    <property type="project" value="UniProtKB-UniRule"/>
</dbReference>
<dbReference type="PANTHER" id="PTHR43705:SF1">
    <property type="entry name" value="HYDROXYACYLGLUTATHIONE HYDROLASE GLOB"/>
    <property type="match status" value="1"/>
</dbReference>
<evidence type="ECO:0000313" key="10">
    <source>
        <dbReference type="Proteomes" id="UP000056322"/>
    </source>
</evidence>
<name>A0A0B7IUS8_9PROT</name>
<dbReference type="KEGG" id="mbac:BN1209_1015"/>